<reference evidence="1" key="2">
    <citation type="journal article" date="2024" name="Plant">
        <title>Genomic evolution and insights into agronomic trait innovations of Sesamum species.</title>
        <authorList>
            <person name="Miao H."/>
            <person name="Wang L."/>
            <person name="Qu L."/>
            <person name="Liu H."/>
            <person name="Sun Y."/>
            <person name="Le M."/>
            <person name="Wang Q."/>
            <person name="Wei S."/>
            <person name="Zheng Y."/>
            <person name="Lin W."/>
            <person name="Duan Y."/>
            <person name="Cao H."/>
            <person name="Xiong S."/>
            <person name="Wang X."/>
            <person name="Wei L."/>
            <person name="Li C."/>
            <person name="Ma Q."/>
            <person name="Ju M."/>
            <person name="Zhao R."/>
            <person name="Li G."/>
            <person name="Mu C."/>
            <person name="Tian Q."/>
            <person name="Mei H."/>
            <person name="Zhang T."/>
            <person name="Gao T."/>
            <person name="Zhang H."/>
        </authorList>
    </citation>
    <scope>NUCLEOTIDE SEQUENCE</scope>
    <source>
        <strain evidence="1">G02</strain>
    </source>
</reference>
<dbReference type="PANTHER" id="PTHR47358">
    <property type="entry name" value="E3 UBIQUITIN-PROTEIN LIGASE HOS1"/>
    <property type="match status" value="1"/>
</dbReference>
<proteinExistence type="predicted"/>
<dbReference type="PANTHER" id="PTHR47358:SF2">
    <property type="entry name" value="E3 UBIQUITIN-PROTEIN LIGASE HOS1"/>
    <property type="match status" value="1"/>
</dbReference>
<dbReference type="InterPro" id="IPR044718">
    <property type="entry name" value="HOS1"/>
</dbReference>
<protein>
    <submittedName>
        <fullName evidence="1">E3 ubiquitin-protein ligase HOS1</fullName>
    </submittedName>
</protein>
<reference evidence="1" key="1">
    <citation type="submission" date="2020-06" db="EMBL/GenBank/DDBJ databases">
        <authorList>
            <person name="Li T."/>
            <person name="Hu X."/>
            <person name="Zhang T."/>
            <person name="Song X."/>
            <person name="Zhang H."/>
            <person name="Dai N."/>
            <person name="Sheng W."/>
            <person name="Hou X."/>
            <person name="Wei L."/>
        </authorList>
    </citation>
    <scope>NUCLEOTIDE SEQUENCE</scope>
    <source>
        <strain evidence="1">G02</strain>
        <tissue evidence="1">Leaf</tissue>
    </source>
</reference>
<gene>
    <name evidence="1" type="ORF">Sradi_5693500</name>
</gene>
<dbReference type="EMBL" id="JACGWJ010000026">
    <property type="protein sequence ID" value="KAL0312942.1"/>
    <property type="molecule type" value="Genomic_DNA"/>
</dbReference>
<accession>A0AAW2L2Q2</accession>
<evidence type="ECO:0000313" key="1">
    <source>
        <dbReference type="EMBL" id="KAL0312942.1"/>
    </source>
</evidence>
<dbReference type="AlphaFoldDB" id="A0AAW2L2Q2"/>
<organism evidence="1">
    <name type="scientific">Sesamum radiatum</name>
    <name type="common">Black benniseed</name>
    <dbReference type="NCBI Taxonomy" id="300843"/>
    <lineage>
        <taxon>Eukaryota</taxon>
        <taxon>Viridiplantae</taxon>
        <taxon>Streptophyta</taxon>
        <taxon>Embryophyta</taxon>
        <taxon>Tracheophyta</taxon>
        <taxon>Spermatophyta</taxon>
        <taxon>Magnoliopsida</taxon>
        <taxon>eudicotyledons</taxon>
        <taxon>Gunneridae</taxon>
        <taxon>Pentapetalae</taxon>
        <taxon>asterids</taxon>
        <taxon>lamiids</taxon>
        <taxon>Lamiales</taxon>
        <taxon>Pedaliaceae</taxon>
        <taxon>Sesamum</taxon>
    </lineage>
</organism>
<dbReference type="GO" id="GO:0004842">
    <property type="term" value="F:ubiquitin-protein transferase activity"/>
    <property type="evidence" value="ECO:0007669"/>
    <property type="project" value="InterPro"/>
</dbReference>
<name>A0AAW2L2Q2_SESRA</name>
<dbReference type="GO" id="GO:0016567">
    <property type="term" value="P:protein ubiquitination"/>
    <property type="evidence" value="ECO:0007669"/>
    <property type="project" value="InterPro"/>
</dbReference>
<comment type="caution">
    <text evidence="1">The sequence shown here is derived from an EMBL/GenBank/DDBJ whole genome shotgun (WGS) entry which is preliminary data.</text>
</comment>
<sequence>MVGRKFDEPTASSSQKALVRLASIDPIELCNEAKVERCRATRDLRSCGRCVQRVLISCGHAALCDECSQRCDSCPICRIALPKGANELPLRLYYECIEAGLISTRCDDRLQDKEDAENQVIADVQRLYSLFDVALENNLRFYFSNACGPEPSSGEYSEDKAVICYFSIKIIPGDTQMLAIAGKTSLCLCKLLTKIFCILQHLDIMMWCIRHQFLEKVRSRYSDFALWRSSFRERKSAAIKRAWPDPVSRILESSDQSVSSLFIEDALSNLDTEQEYAEKDEGELSIASLLTGGGDLFFRSKLHGMPGCYPFENLRAAVDLLFLRGNSDLVVAKQAIRYRYVDAYQVDSKLLTLEEDFIAKIRNDEIAYKMRSMSHWRKGLVGQSVDLLPDVLQQQLKTGTLPEEVVFTGNENIPAKPDSPKVQEPVLGKLLFRAPQVQWEGNGFLHPQL</sequence>